<dbReference type="EMBL" id="JBHSHC010000099">
    <property type="protein sequence ID" value="MFC4768352.1"/>
    <property type="molecule type" value="Genomic_DNA"/>
</dbReference>
<reference evidence="3" key="1">
    <citation type="journal article" date="2019" name="Int. J. Syst. Evol. Microbiol.">
        <title>The Global Catalogue of Microorganisms (GCM) 10K type strain sequencing project: providing services to taxonomists for standard genome sequencing and annotation.</title>
        <authorList>
            <consortium name="The Broad Institute Genomics Platform"/>
            <consortium name="The Broad Institute Genome Sequencing Center for Infectious Disease"/>
            <person name="Wu L."/>
            <person name="Ma J."/>
        </authorList>
    </citation>
    <scope>NUCLEOTIDE SEQUENCE [LARGE SCALE GENOMIC DNA]</scope>
    <source>
        <strain evidence="3">WYCCWR 12678</strain>
    </source>
</reference>
<dbReference type="Proteomes" id="UP001596002">
    <property type="component" value="Unassembled WGS sequence"/>
</dbReference>
<evidence type="ECO:0000313" key="3">
    <source>
        <dbReference type="Proteomes" id="UP001596002"/>
    </source>
</evidence>
<feature type="transmembrane region" description="Helical" evidence="1">
    <location>
        <begin position="65"/>
        <end position="83"/>
    </location>
</feature>
<dbReference type="RefSeq" id="WP_380026304.1">
    <property type="nucleotide sequence ID" value="NZ_JBHSHC010000099.1"/>
</dbReference>
<keyword evidence="1" id="KW-1133">Transmembrane helix</keyword>
<proteinExistence type="predicted"/>
<name>A0ABV9Q4H3_9BACL</name>
<feature type="transmembrane region" description="Helical" evidence="1">
    <location>
        <begin position="121"/>
        <end position="139"/>
    </location>
</feature>
<evidence type="ECO:0000256" key="1">
    <source>
        <dbReference type="SAM" id="Phobius"/>
    </source>
</evidence>
<accession>A0ABV9Q4H3</accession>
<keyword evidence="1" id="KW-0472">Membrane</keyword>
<keyword evidence="1" id="KW-0812">Transmembrane</keyword>
<sequence>MVFMTAATIIALLVALFMKKRLTRKEIYVTWTTLSGLGIVTDLILGDVVDWIDIGPAPGIQLSDIVILSTLPPAAGVIFLNFMPEKRTRFFAYLLFWAASSVLFEWLSVRVHWLTYKGWSLWYSAPAYVLIFLFLRWHLSFLRSTDNRLVADPL</sequence>
<evidence type="ECO:0000313" key="2">
    <source>
        <dbReference type="EMBL" id="MFC4768352.1"/>
    </source>
</evidence>
<protein>
    <submittedName>
        <fullName evidence="2">Uncharacterized protein</fullName>
    </submittedName>
</protein>
<feature type="transmembrane region" description="Helical" evidence="1">
    <location>
        <begin position="90"/>
        <end position="109"/>
    </location>
</feature>
<organism evidence="2 3">
    <name type="scientific">Effusibacillus consociatus</name>
    <dbReference type="NCBI Taxonomy" id="1117041"/>
    <lineage>
        <taxon>Bacteria</taxon>
        <taxon>Bacillati</taxon>
        <taxon>Bacillota</taxon>
        <taxon>Bacilli</taxon>
        <taxon>Bacillales</taxon>
        <taxon>Alicyclobacillaceae</taxon>
        <taxon>Effusibacillus</taxon>
    </lineage>
</organism>
<comment type="caution">
    <text evidence="2">The sequence shown here is derived from an EMBL/GenBank/DDBJ whole genome shotgun (WGS) entry which is preliminary data.</text>
</comment>
<gene>
    <name evidence="2" type="ORF">ACFO8Q_13440</name>
</gene>
<keyword evidence="3" id="KW-1185">Reference proteome</keyword>